<accession>A0A099P3Q1</accession>
<evidence type="ECO:0000313" key="1">
    <source>
        <dbReference type="EMBL" id="KGK39653.1"/>
    </source>
</evidence>
<name>A0A099P3Q1_PICKU</name>
<protein>
    <submittedName>
        <fullName evidence="1">Uncharacterized protein</fullName>
    </submittedName>
</protein>
<dbReference type="EMBL" id="JQFK01000007">
    <property type="protein sequence ID" value="KGK39653.1"/>
    <property type="molecule type" value="Genomic_DNA"/>
</dbReference>
<reference evidence="2" key="1">
    <citation type="journal article" date="2014" name="Microb. Cell Fact.">
        <title>Exploiting Issatchenkia orientalis SD108 for succinic acid production.</title>
        <authorList>
            <person name="Xiao H."/>
            <person name="Shao Z."/>
            <person name="Jiang Y."/>
            <person name="Dole S."/>
            <person name="Zhao H."/>
        </authorList>
    </citation>
    <scope>NUCLEOTIDE SEQUENCE [LARGE SCALE GENOMIC DNA]</scope>
    <source>
        <strain evidence="2">SD108</strain>
    </source>
</reference>
<sequence length="146" mass="16500">MEANLRMLVSSYAKIAERYKCEKNSFNGDSIGATLILNHLCAQCNIFLNENISKTKNGSPDVELEPFFAILISPIVSFKIETNKSDNDIYLKASHLGEISSFYCGNYKSSGKLNPAIWRSVKIRNIIVPKGGWLLYTETKKFKRKV</sequence>
<gene>
    <name evidence="1" type="ORF">JL09_g1206</name>
</gene>
<organism evidence="1 2">
    <name type="scientific">Pichia kudriavzevii</name>
    <name type="common">Yeast</name>
    <name type="synonym">Issatchenkia orientalis</name>
    <dbReference type="NCBI Taxonomy" id="4909"/>
    <lineage>
        <taxon>Eukaryota</taxon>
        <taxon>Fungi</taxon>
        <taxon>Dikarya</taxon>
        <taxon>Ascomycota</taxon>
        <taxon>Saccharomycotina</taxon>
        <taxon>Pichiomycetes</taxon>
        <taxon>Pichiales</taxon>
        <taxon>Pichiaceae</taxon>
        <taxon>Pichia</taxon>
    </lineage>
</organism>
<evidence type="ECO:0000313" key="2">
    <source>
        <dbReference type="Proteomes" id="UP000029867"/>
    </source>
</evidence>
<proteinExistence type="predicted"/>
<comment type="caution">
    <text evidence="1">The sequence shown here is derived from an EMBL/GenBank/DDBJ whole genome shotgun (WGS) entry which is preliminary data.</text>
</comment>
<dbReference type="HOGENOM" id="CLU_1777739_0_0_1"/>
<dbReference type="Proteomes" id="UP000029867">
    <property type="component" value="Unassembled WGS sequence"/>
</dbReference>
<dbReference type="AlphaFoldDB" id="A0A099P3Q1"/>